<dbReference type="InterPro" id="IPR051205">
    <property type="entry name" value="UbiH/COQ6_monooxygenase"/>
</dbReference>
<name>A0A3A1Y953_9GAMM</name>
<dbReference type="EMBL" id="NRJG01000169">
    <property type="protein sequence ID" value="RIY34833.1"/>
    <property type="molecule type" value="Genomic_DNA"/>
</dbReference>
<evidence type="ECO:0000259" key="1">
    <source>
        <dbReference type="Pfam" id="PF01494"/>
    </source>
</evidence>
<accession>A0A3A1Y953</accession>
<dbReference type="OrthoDB" id="9769565at2"/>
<dbReference type="InterPro" id="IPR036188">
    <property type="entry name" value="FAD/NAD-bd_sf"/>
</dbReference>
<comment type="caution">
    <text evidence="2">The sequence shown here is derived from an EMBL/GenBank/DDBJ whole genome shotgun (WGS) entry which is preliminary data.</text>
</comment>
<dbReference type="Pfam" id="PF01494">
    <property type="entry name" value="FAD_binding_3"/>
    <property type="match status" value="1"/>
</dbReference>
<keyword evidence="3" id="KW-1185">Reference proteome</keyword>
<feature type="domain" description="FAD-binding" evidence="1">
    <location>
        <begin position="13"/>
        <end position="386"/>
    </location>
</feature>
<evidence type="ECO:0000313" key="2">
    <source>
        <dbReference type="EMBL" id="RIY34833.1"/>
    </source>
</evidence>
<protein>
    <recommendedName>
        <fullName evidence="1">FAD-binding domain-containing protein</fullName>
    </recommendedName>
</protein>
<organism evidence="2 3">
    <name type="scientific">Psittacicella hinzii</name>
    <dbReference type="NCBI Taxonomy" id="2028575"/>
    <lineage>
        <taxon>Bacteria</taxon>
        <taxon>Pseudomonadati</taxon>
        <taxon>Pseudomonadota</taxon>
        <taxon>Gammaproteobacteria</taxon>
        <taxon>Pasteurellales</taxon>
        <taxon>Psittacicellaceae</taxon>
        <taxon>Psittacicella</taxon>
    </lineage>
</organism>
<dbReference type="AlphaFoldDB" id="A0A3A1Y953"/>
<dbReference type="GO" id="GO:0071949">
    <property type="term" value="F:FAD binding"/>
    <property type="evidence" value="ECO:0007669"/>
    <property type="project" value="InterPro"/>
</dbReference>
<sequence length="464" mass="51457">MEINVQAQQTPHYDVVIVGGGATGLSLLYGLQTALSQGKINKVMLIEKEECAAHIPGRSIALNLNTLSYFANIKLNTKPAFNLLEYLAPHLQIIKNILVKNQTWQQSLILEAKQHQVDQFGAVIDLGTLQQELEQLLPTYLAQLQLENPQVTVDLVKQAQVVSCVDQQELGAGKVLTVQDVNTKQEYTIGCSLAIIANGAKYIQGLNNYQHFIQVVEHQQWGAIADVTLSQPFNNLAIEFFTPHGPVAFLPKNNQQAVIVWCNRENEIKQAQQDPRKVIASLNQVLSNIGQNTLNTAINPQVQATKSLEALAHQVAQETTYPYTIQAYSDLAYFKLNAQYLKQLYAPNLAYLGNAAHTLHPVSGQGFNLAILGVQNFLTAVKQHLQANDNAKTDFANLVNPILLTYQHLHLPVTEKVFKRTNLLANEFTDTAIYGKILPNLGMFHLIAYPFLQDLIVKPSLGLS</sequence>
<dbReference type="Gene3D" id="3.30.9.10">
    <property type="entry name" value="D-Amino Acid Oxidase, subunit A, domain 2"/>
    <property type="match status" value="1"/>
</dbReference>
<proteinExistence type="predicted"/>
<dbReference type="PANTHER" id="PTHR43876:SF7">
    <property type="entry name" value="UBIQUINONE BIOSYNTHESIS MONOOXYGENASE COQ6, MITOCHONDRIAL"/>
    <property type="match status" value="1"/>
</dbReference>
<dbReference type="Proteomes" id="UP000265916">
    <property type="component" value="Unassembled WGS sequence"/>
</dbReference>
<evidence type="ECO:0000313" key="3">
    <source>
        <dbReference type="Proteomes" id="UP000265916"/>
    </source>
</evidence>
<dbReference type="Gene3D" id="3.50.50.60">
    <property type="entry name" value="FAD/NAD(P)-binding domain"/>
    <property type="match status" value="2"/>
</dbReference>
<dbReference type="PANTHER" id="PTHR43876">
    <property type="entry name" value="UBIQUINONE BIOSYNTHESIS MONOOXYGENASE COQ6, MITOCHONDRIAL"/>
    <property type="match status" value="1"/>
</dbReference>
<dbReference type="SUPFAM" id="SSF51905">
    <property type="entry name" value="FAD/NAD(P)-binding domain"/>
    <property type="match status" value="1"/>
</dbReference>
<dbReference type="InterPro" id="IPR002938">
    <property type="entry name" value="FAD-bd"/>
</dbReference>
<dbReference type="RefSeq" id="WP_119532581.1">
    <property type="nucleotide sequence ID" value="NZ_JBHSSP010000013.1"/>
</dbReference>
<reference evidence="2 3" key="1">
    <citation type="submission" date="2017-08" db="EMBL/GenBank/DDBJ databases">
        <title>Reclassification of Bisgaard taxon 37 and 44.</title>
        <authorList>
            <person name="Christensen H."/>
        </authorList>
    </citation>
    <scope>NUCLEOTIDE SEQUENCE [LARGE SCALE GENOMIC DNA]</scope>
    <source>
        <strain evidence="2 3">111</strain>
    </source>
</reference>
<gene>
    <name evidence="2" type="ORF">CKF58_07585</name>
</gene>
<dbReference type="PRINTS" id="PR00420">
    <property type="entry name" value="RNGMNOXGNASE"/>
</dbReference>